<dbReference type="EC" id="4.2.2.n1" evidence="7"/>
<evidence type="ECO:0000256" key="2">
    <source>
        <dbReference type="ARBA" id="ARBA00022729"/>
    </source>
</evidence>
<dbReference type="Gene3D" id="3.40.190.10">
    <property type="entry name" value="Periplasmic binding protein-like II"/>
    <property type="match status" value="2"/>
</dbReference>
<comment type="caution">
    <text evidence="10">The sequence shown here is derived from an EMBL/GenBank/DDBJ whole genome shotgun (WGS) entry which is preliminary data.</text>
</comment>
<keyword evidence="11" id="KW-1185">Reference proteome</keyword>
<dbReference type="SMART" id="SM00062">
    <property type="entry name" value="PBPb"/>
    <property type="match status" value="1"/>
</dbReference>
<feature type="domain" description="Solute-binding protein family 3/N-terminal" evidence="9">
    <location>
        <begin position="42"/>
        <end position="271"/>
    </location>
</feature>
<keyword evidence="8" id="KW-0812">Transmembrane</keyword>
<evidence type="ECO:0000256" key="4">
    <source>
        <dbReference type="ARBA" id="ARBA00023237"/>
    </source>
</evidence>
<keyword evidence="2 7" id="KW-0732">Signal</keyword>
<dbReference type="InterPro" id="IPR023703">
    <property type="entry name" value="MltF"/>
</dbReference>
<accession>A0ABX5CL12</accession>
<feature type="transmembrane region" description="Helical" evidence="8">
    <location>
        <begin position="12"/>
        <end position="34"/>
    </location>
</feature>
<keyword evidence="3 7" id="KW-0472">Membrane</keyword>
<comment type="similarity">
    <text evidence="7">In the C-terminal section; belongs to the transglycosylase Slt family.</text>
</comment>
<dbReference type="InterPro" id="IPR008258">
    <property type="entry name" value="Transglycosylase_SLT_dom_1"/>
</dbReference>
<dbReference type="Pfam" id="PF00497">
    <property type="entry name" value="SBP_bac_3"/>
    <property type="match status" value="1"/>
</dbReference>
<dbReference type="RefSeq" id="WP_105932264.1">
    <property type="nucleotide sequence ID" value="NZ_PVNO01000030.1"/>
</dbReference>
<dbReference type="PANTHER" id="PTHR35936">
    <property type="entry name" value="MEMBRANE-BOUND LYTIC MUREIN TRANSGLYCOSYLASE F"/>
    <property type="match status" value="1"/>
</dbReference>
<dbReference type="PANTHER" id="PTHR35936:SF32">
    <property type="entry name" value="MEMBRANE-BOUND LYTIC MUREIN TRANSGLYCOSYLASE F"/>
    <property type="match status" value="1"/>
</dbReference>
<keyword evidence="8" id="KW-1133">Transmembrane helix</keyword>
<dbReference type="EMBL" id="PVNO01000030">
    <property type="protein sequence ID" value="PRO67728.1"/>
    <property type="molecule type" value="Genomic_DNA"/>
</dbReference>
<evidence type="ECO:0000256" key="8">
    <source>
        <dbReference type="SAM" id="Phobius"/>
    </source>
</evidence>
<name>A0ABX5CL12_9ALTE</name>
<comment type="domain">
    <text evidence="7">The N-terminal domain does not have lytic activity and probably modulates enzymatic activity. The C-terminal domain is the catalytic active domain.</text>
</comment>
<comment type="subcellular location">
    <subcellularLocation>
        <location evidence="7">Cell outer membrane</location>
        <topology evidence="7">Peripheral membrane protein</topology>
    </subcellularLocation>
    <text evidence="7">Attached to the inner leaflet of the outer membrane.</text>
</comment>
<dbReference type="NCBIfam" id="NF008112">
    <property type="entry name" value="PRK10859.1"/>
    <property type="match status" value="1"/>
</dbReference>
<reference evidence="11" key="1">
    <citation type="journal article" date="2020" name="Int. J. Syst. Evol. Microbiol.">
        <title>Alteromonas alba sp. nov., a marine bacterium isolated from the seawater of the West Pacific Ocean.</title>
        <authorList>
            <person name="Sun C."/>
            <person name="Wu Y.-H."/>
            <person name="Xamxidin M."/>
            <person name="Cheng H."/>
            <person name="Xu X.-W."/>
        </authorList>
    </citation>
    <scope>NUCLEOTIDE SEQUENCE [LARGE SCALE GENOMIC DNA]</scope>
    <source>
        <strain evidence="11">9a2</strain>
    </source>
</reference>
<comment type="catalytic activity">
    <reaction evidence="7">
        <text>Exolytic cleavage of the (1-&gt;4)-beta-glycosidic linkage between N-acetylmuramic acid (MurNAc) and N-acetylglucosamine (GlcNAc) residues in peptidoglycan, from either the reducing or the non-reducing ends of the peptidoglycan chains, with concomitant formation of a 1,6-anhydrobond in the MurNAc residue.</text>
        <dbReference type="EC" id="4.2.2.n1"/>
    </reaction>
</comment>
<dbReference type="Pfam" id="PF01464">
    <property type="entry name" value="SLT"/>
    <property type="match status" value="1"/>
</dbReference>
<evidence type="ECO:0000256" key="5">
    <source>
        <dbReference type="ARBA" id="ARBA00023239"/>
    </source>
</evidence>
<keyword evidence="6 7" id="KW-0961">Cell wall biogenesis/degradation</keyword>
<comment type="similarity">
    <text evidence="7">In the N-terminal section; belongs to the bacterial solute-binding protein 3 family.</text>
</comment>
<evidence type="ECO:0000256" key="3">
    <source>
        <dbReference type="ARBA" id="ARBA00023136"/>
    </source>
</evidence>
<evidence type="ECO:0000313" key="10">
    <source>
        <dbReference type="EMBL" id="PRO67728.1"/>
    </source>
</evidence>
<proteinExistence type="inferred from homology"/>
<evidence type="ECO:0000256" key="1">
    <source>
        <dbReference type="ARBA" id="ARBA00010333"/>
    </source>
</evidence>
<dbReference type="CDD" id="cd13403">
    <property type="entry name" value="MLTF-like"/>
    <property type="match status" value="1"/>
</dbReference>
<evidence type="ECO:0000313" key="11">
    <source>
        <dbReference type="Proteomes" id="UP000239539"/>
    </source>
</evidence>
<protein>
    <recommendedName>
        <fullName evidence="7">Membrane-bound lytic murein transglycosylase F</fullName>
        <ecNumber evidence="7">4.2.2.n1</ecNumber>
    </recommendedName>
    <alternativeName>
        <fullName evidence="7">Murein lyase F</fullName>
    </alternativeName>
</protein>
<gene>
    <name evidence="7" type="primary">mltF</name>
    <name evidence="10" type="ORF">C6Y39_16130</name>
</gene>
<evidence type="ECO:0000259" key="9">
    <source>
        <dbReference type="SMART" id="SM00062"/>
    </source>
</evidence>
<dbReference type="SUPFAM" id="SSF53955">
    <property type="entry name" value="Lysozyme-like"/>
    <property type="match status" value="1"/>
</dbReference>
<comment type="caution">
    <text evidence="7">Lacks conserved residue(s) required for the propagation of feature annotation.</text>
</comment>
<evidence type="ECO:0000256" key="6">
    <source>
        <dbReference type="ARBA" id="ARBA00023316"/>
    </source>
</evidence>
<sequence>MQSSDYKKRLKLQLIIILSIAVMSCGVPSVPTALSSLLERESIRVGTVYGAGTFYNGAEGPQGFEYELLAGFADYLGVTLDLYPFYSYEVMLEQLEEGNLDIVATGDAVTDSLKKRFAYGPAYQHVEQELIFQAGTNRPRDLADLDAPIVAVSGSSQAYLLTDIFDELNESNEVIKTNLVTTEDSDSEELLQQVANGDIAYTVADSNRLALQRRRYPNLAVAKTLDEKMPMAWALPMNQDDSVKAALIEYFGTVHQSGWFTVLEDKYFGHIRQFDYVDSRAFNYAAETSLTEYKPLFQKYAGELDWRLLAAMSYQESHWDSEAISRTGVRGLMMLTLDTASDWNVDDRTDPEQSIRGGSRYFASLLNRIPARISDPDRTWMAMASYNIGMGHLEDARVLTERQGGNPDLWVDVKRRLPQLRQKKYYRTTRYGYARGDEALQYVENIRRYYDSLVWLDEQGKI</sequence>
<keyword evidence="5 7" id="KW-0456">Lyase</keyword>
<dbReference type="Gene3D" id="1.10.530.10">
    <property type="match status" value="1"/>
</dbReference>
<dbReference type="HAMAP" id="MF_02016">
    <property type="entry name" value="MltF"/>
    <property type="match status" value="1"/>
</dbReference>
<feature type="region of interest" description="LT domain" evidence="7">
    <location>
        <begin position="272"/>
        <end position="462"/>
    </location>
</feature>
<dbReference type="Proteomes" id="UP000239539">
    <property type="component" value="Unassembled WGS sequence"/>
</dbReference>
<dbReference type="SUPFAM" id="SSF53850">
    <property type="entry name" value="Periplasmic binding protein-like II"/>
    <property type="match status" value="1"/>
</dbReference>
<keyword evidence="4 7" id="KW-0998">Cell outer membrane</keyword>
<dbReference type="PROSITE" id="PS51257">
    <property type="entry name" value="PROKAR_LIPOPROTEIN"/>
    <property type="match status" value="1"/>
</dbReference>
<comment type="function">
    <text evidence="7">Murein-degrading enzyme that degrades murein glycan strands and insoluble, high-molecular weight murein sacculi, with the concomitant formation of a 1,6-anhydromuramoyl product. Lytic transglycosylases (LTs) play an integral role in the metabolism of the peptidoglycan (PG) sacculus. Their lytic action creates space within the PG sacculus to allow for its expansion as well as for the insertion of various structures such as secretion systems and flagella.</text>
</comment>
<feature type="active site" evidence="7">
    <location>
        <position position="316"/>
    </location>
</feature>
<evidence type="ECO:0000256" key="7">
    <source>
        <dbReference type="HAMAP-Rule" id="MF_02016"/>
    </source>
</evidence>
<dbReference type="CDD" id="cd01009">
    <property type="entry name" value="PBP2_YfhD_N"/>
    <property type="match status" value="1"/>
</dbReference>
<dbReference type="InterPro" id="IPR023346">
    <property type="entry name" value="Lysozyme-like_dom_sf"/>
</dbReference>
<dbReference type="InterPro" id="IPR001638">
    <property type="entry name" value="Solute-binding_3/MltF_N"/>
</dbReference>
<comment type="similarity">
    <text evidence="1">Belongs to the bacterial solute-binding protein 3 family.</text>
</comment>
<organism evidence="10 11">
    <name type="scientific">Alteromonas gracilis</name>
    <dbReference type="NCBI Taxonomy" id="1479524"/>
    <lineage>
        <taxon>Bacteria</taxon>
        <taxon>Pseudomonadati</taxon>
        <taxon>Pseudomonadota</taxon>
        <taxon>Gammaproteobacteria</taxon>
        <taxon>Alteromonadales</taxon>
        <taxon>Alteromonadaceae</taxon>
        <taxon>Alteromonas/Salinimonas group</taxon>
        <taxon>Alteromonas</taxon>
    </lineage>
</organism>